<gene>
    <name evidence="1" type="ORF">GCM10011409_41390</name>
</gene>
<accession>A0A9W5X7H6</accession>
<protein>
    <submittedName>
        <fullName evidence="1">Uncharacterized protein</fullName>
    </submittedName>
</protein>
<sequence>MLEHGWDCALSSHIARLRHRIARLCPEVARFEYYVYEGFALGQYFSCFG</sequence>
<dbReference type="AlphaFoldDB" id="A0A9W5X7H6"/>
<reference evidence="1" key="2">
    <citation type="submission" date="2020-09" db="EMBL/GenBank/DDBJ databases">
        <authorList>
            <person name="Sun Q."/>
            <person name="Zhou Y."/>
        </authorList>
    </citation>
    <scope>NUCLEOTIDE SEQUENCE</scope>
    <source>
        <strain evidence="1">CGMCC 1.15454</strain>
    </source>
</reference>
<dbReference type="EMBL" id="BMJD01000056">
    <property type="protein sequence ID" value="GGB59709.1"/>
    <property type="molecule type" value="Genomic_DNA"/>
</dbReference>
<reference evidence="1" key="1">
    <citation type="journal article" date="2014" name="Int. J. Syst. Evol. Microbiol.">
        <title>Complete genome sequence of Corynebacterium casei LMG S-19264T (=DSM 44701T), isolated from a smear-ripened cheese.</title>
        <authorList>
            <consortium name="US DOE Joint Genome Institute (JGI-PGF)"/>
            <person name="Walter F."/>
            <person name="Albersmeier A."/>
            <person name="Kalinowski J."/>
            <person name="Ruckert C."/>
        </authorList>
    </citation>
    <scope>NUCLEOTIDE SEQUENCE</scope>
    <source>
        <strain evidence="1">CGMCC 1.15454</strain>
    </source>
</reference>
<name>A0A9W5X7H6_9BACI</name>
<dbReference type="Proteomes" id="UP000621492">
    <property type="component" value="Unassembled WGS sequence"/>
</dbReference>
<comment type="caution">
    <text evidence="1">The sequence shown here is derived from an EMBL/GenBank/DDBJ whole genome shotgun (WGS) entry which is preliminary data.</text>
</comment>
<proteinExistence type="predicted"/>
<evidence type="ECO:0000313" key="2">
    <source>
        <dbReference type="Proteomes" id="UP000621492"/>
    </source>
</evidence>
<keyword evidence="2" id="KW-1185">Reference proteome</keyword>
<organism evidence="1 2">
    <name type="scientific">Lentibacillus populi</name>
    <dbReference type="NCBI Taxonomy" id="1827502"/>
    <lineage>
        <taxon>Bacteria</taxon>
        <taxon>Bacillati</taxon>
        <taxon>Bacillota</taxon>
        <taxon>Bacilli</taxon>
        <taxon>Bacillales</taxon>
        <taxon>Bacillaceae</taxon>
        <taxon>Lentibacillus</taxon>
    </lineage>
</organism>
<evidence type="ECO:0000313" key="1">
    <source>
        <dbReference type="EMBL" id="GGB59709.1"/>
    </source>
</evidence>